<organism evidence="2 3">
    <name type="scientific">Meganyctiphanes norvegica</name>
    <name type="common">Northern krill</name>
    <name type="synonym">Thysanopoda norvegica</name>
    <dbReference type="NCBI Taxonomy" id="48144"/>
    <lineage>
        <taxon>Eukaryota</taxon>
        <taxon>Metazoa</taxon>
        <taxon>Ecdysozoa</taxon>
        <taxon>Arthropoda</taxon>
        <taxon>Crustacea</taxon>
        <taxon>Multicrustacea</taxon>
        <taxon>Malacostraca</taxon>
        <taxon>Eumalacostraca</taxon>
        <taxon>Eucarida</taxon>
        <taxon>Euphausiacea</taxon>
        <taxon>Euphausiidae</taxon>
        <taxon>Meganyctiphanes</taxon>
    </lineage>
</organism>
<name>A0AAV2SIY2_MEGNR</name>
<protein>
    <submittedName>
        <fullName evidence="2">Uncharacterized protein</fullName>
    </submittedName>
</protein>
<feature type="region of interest" description="Disordered" evidence="1">
    <location>
        <begin position="23"/>
        <end position="149"/>
    </location>
</feature>
<comment type="caution">
    <text evidence="2">The sequence shown here is derived from an EMBL/GenBank/DDBJ whole genome shotgun (WGS) entry which is preliminary data.</text>
</comment>
<sequence length="149" mass="16058">RCNCLHKNHQHGAGHHGVVGVLDKTHNSSSSSLSPCKPPVMEDTPSSQHNTYQRRLHGTNQHHDEDEDEGPDVVKTANETAQLLESPNCPEIIPSSRRSASFHHNKGVPSGANSMGSGPLSTSSGANRLSDIYRDPGSPRHLGLDESFV</sequence>
<dbReference type="AlphaFoldDB" id="A0AAV2SIY2"/>
<keyword evidence="3" id="KW-1185">Reference proteome</keyword>
<accession>A0AAV2SIY2</accession>
<feature type="non-terminal residue" evidence="2">
    <location>
        <position position="1"/>
    </location>
</feature>
<evidence type="ECO:0000313" key="3">
    <source>
        <dbReference type="Proteomes" id="UP001497623"/>
    </source>
</evidence>
<feature type="compositionally biased region" description="Basic and acidic residues" evidence="1">
    <location>
        <begin position="131"/>
        <end position="149"/>
    </location>
</feature>
<dbReference type="Proteomes" id="UP001497623">
    <property type="component" value="Unassembled WGS sequence"/>
</dbReference>
<evidence type="ECO:0000313" key="2">
    <source>
        <dbReference type="EMBL" id="CAL4193578.1"/>
    </source>
</evidence>
<gene>
    <name evidence="2" type="ORF">MNOR_LOCUS36866</name>
</gene>
<proteinExistence type="predicted"/>
<dbReference type="EMBL" id="CAXKWB010070027">
    <property type="protein sequence ID" value="CAL4193578.1"/>
    <property type="molecule type" value="Genomic_DNA"/>
</dbReference>
<evidence type="ECO:0000256" key="1">
    <source>
        <dbReference type="SAM" id="MobiDB-lite"/>
    </source>
</evidence>
<reference evidence="2 3" key="1">
    <citation type="submission" date="2024-05" db="EMBL/GenBank/DDBJ databases">
        <authorList>
            <person name="Wallberg A."/>
        </authorList>
    </citation>
    <scope>NUCLEOTIDE SEQUENCE [LARGE SCALE GENOMIC DNA]</scope>
</reference>
<feature type="compositionally biased region" description="Polar residues" evidence="1">
    <location>
        <begin position="111"/>
        <end position="127"/>
    </location>
</feature>